<name>A0A2S4HBI4_9GAMM</name>
<sequence length="176" mass="20449">MQYLLDQLEQDHHRILQMMYSLSNELNHYSNGDNCTKILNILNYIRVYPEIWHHPTEDVLFNQLLSKPSISFKAVNELLKEHPHLEALSVELSGIYQECQSLESPPSHQTLQLSRHYCAKQISHIRAERNIFDAIKQRFNESDWHTVNEQLRANANRNTANNVTAVSLSPTSNDAQ</sequence>
<dbReference type="AlphaFoldDB" id="A0A2S4HBI4"/>
<comment type="caution">
    <text evidence="2">The sequence shown here is derived from an EMBL/GenBank/DDBJ whole genome shotgun (WGS) entry which is preliminary data.</text>
</comment>
<dbReference type="RefSeq" id="WP_103685679.1">
    <property type="nucleotide sequence ID" value="NZ_PQGG01000040.1"/>
</dbReference>
<organism evidence="2 3">
    <name type="scientific">Zhongshania marina</name>
    <dbReference type="NCBI Taxonomy" id="2304603"/>
    <lineage>
        <taxon>Bacteria</taxon>
        <taxon>Pseudomonadati</taxon>
        <taxon>Pseudomonadota</taxon>
        <taxon>Gammaproteobacteria</taxon>
        <taxon>Cellvibrionales</taxon>
        <taxon>Spongiibacteraceae</taxon>
        <taxon>Zhongshania</taxon>
    </lineage>
</organism>
<evidence type="ECO:0000313" key="3">
    <source>
        <dbReference type="Proteomes" id="UP000237222"/>
    </source>
</evidence>
<protein>
    <recommendedName>
        <fullName evidence="1">Hemerythrin-like domain-containing protein</fullName>
    </recommendedName>
</protein>
<dbReference type="OrthoDB" id="7349010at2"/>
<feature type="domain" description="Hemerythrin-like" evidence="1">
    <location>
        <begin position="5"/>
        <end position="132"/>
    </location>
</feature>
<proteinExistence type="predicted"/>
<dbReference type="InterPro" id="IPR012312">
    <property type="entry name" value="Hemerythrin-like"/>
</dbReference>
<evidence type="ECO:0000259" key="1">
    <source>
        <dbReference type="Pfam" id="PF01814"/>
    </source>
</evidence>
<dbReference type="Gene3D" id="1.20.120.520">
    <property type="entry name" value="nmb1532 protein domain like"/>
    <property type="match status" value="1"/>
</dbReference>
<accession>A0A2S4HBI4</accession>
<dbReference type="EMBL" id="PQGG01000040">
    <property type="protein sequence ID" value="POP51344.1"/>
    <property type="molecule type" value="Genomic_DNA"/>
</dbReference>
<dbReference type="Proteomes" id="UP000237222">
    <property type="component" value="Unassembled WGS sequence"/>
</dbReference>
<reference evidence="2 3" key="1">
    <citation type="submission" date="2018-01" db="EMBL/GenBank/DDBJ databases">
        <authorList>
            <person name="Yu X.-D."/>
        </authorList>
    </citation>
    <scope>NUCLEOTIDE SEQUENCE [LARGE SCALE GENOMIC DNA]</scope>
    <source>
        <strain evidence="2 3">ZX-21</strain>
    </source>
</reference>
<evidence type="ECO:0000313" key="2">
    <source>
        <dbReference type="EMBL" id="POP51344.1"/>
    </source>
</evidence>
<gene>
    <name evidence="2" type="ORF">C0068_17020</name>
</gene>
<dbReference type="Pfam" id="PF01814">
    <property type="entry name" value="Hemerythrin"/>
    <property type="match status" value="1"/>
</dbReference>